<dbReference type="AlphaFoldDB" id="A0A427A833"/>
<comment type="caution">
    <text evidence="2">The sequence shown here is derived from an EMBL/GenBank/DDBJ whole genome shotgun (WGS) entry which is preliminary data.</text>
</comment>
<accession>A0A427A833</accession>
<dbReference type="EMBL" id="AMZH03003411">
    <property type="protein sequence ID" value="RRT72405.1"/>
    <property type="molecule type" value="Genomic_DNA"/>
</dbReference>
<evidence type="ECO:0000256" key="1">
    <source>
        <dbReference type="SAM" id="MobiDB-lite"/>
    </source>
</evidence>
<feature type="region of interest" description="Disordered" evidence="1">
    <location>
        <begin position="44"/>
        <end position="72"/>
    </location>
</feature>
<feature type="region of interest" description="Disordered" evidence="1">
    <location>
        <begin position="1"/>
        <end position="28"/>
    </location>
</feature>
<evidence type="ECO:0000313" key="3">
    <source>
        <dbReference type="Proteomes" id="UP000287651"/>
    </source>
</evidence>
<name>A0A427A833_ENSVE</name>
<dbReference type="Proteomes" id="UP000287651">
    <property type="component" value="Unassembled WGS sequence"/>
</dbReference>
<evidence type="ECO:0000313" key="2">
    <source>
        <dbReference type="EMBL" id="RRT72405.1"/>
    </source>
</evidence>
<proteinExistence type="predicted"/>
<sequence length="72" mass="7895">MDQGVTSCVENAPARNQRKRSDDGERKTYGFIWEPPLLIRVEGVNSGPREPVSCPTTEPVNDARKPRSVAAG</sequence>
<protein>
    <submittedName>
        <fullName evidence="2">Uncharacterized protein</fullName>
    </submittedName>
</protein>
<reference evidence="2 3" key="1">
    <citation type="journal article" date="2014" name="Agronomy (Basel)">
        <title>A Draft Genome Sequence for Ensete ventricosum, the Drought-Tolerant Tree Against Hunger.</title>
        <authorList>
            <person name="Harrison J."/>
            <person name="Moore K.A."/>
            <person name="Paszkiewicz K."/>
            <person name="Jones T."/>
            <person name="Grant M."/>
            <person name="Ambacheew D."/>
            <person name="Muzemil S."/>
            <person name="Studholme D.J."/>
        </authorList>
    </citation>
    <scope>NUCLEOTIDE SEQUENCE [LARGE SCALE GENOMIC DNA]</scope>
</reference>
<gene>
    <name evidence="2" type="ORF">B296_00034567</name>
</gene>
<organism evidence="2 3">
    <name type="scientific">Ensete ventricosum</name>
    <name type="common">Abyssinian banana</name>
    <name type="synonym">Musa ensete</name>
    <dbReference type="NCBI Taxonomy" id="4639"/>
    <lineage>
        <taxon>Eukaryota</taxon>
        <taxon>Viridiplantae</taxon>
        <taxon>Streptophyta</taxon>
        <taxon>Embryophyta</taxon>
        <taxon>Tracheophyta</taxon>
        <taxon>Spermatophyta</taxon>
        <taxon>Magnoliopsida</taxon>
        <taxon>Liliopsida</taxon>
        <taxon>Zingiberales</taxon>
        <taxon>Musaceae</taxon>
        <taxon>Ensete</taxon>
    </lineage>
</organism>
<feature type="compositionally biased region" description="Basic and acidic residues" evidence="1">
    <location>
        <begin position="19"/>
        <end position="28"/>
    </location>
</feature>